<dbReference type="EMBL" id="CP001682">
    <property type="protein sequence ID" value="ACU93796.1"/>
    <property type="molecule type" value="Genomic_DNA"/>
</dbReference>
<dbReference type="HOGENOM" id="CLU_3288272_0_0_11"/>
<dbReference type="AlphaFoldDB" id="C7MLJ0"/>
<accession>C7MLJ0</accession>
<proteinExistence type="predicted"/>
<protein>
    <submittedName>
        <fullName evidence="1">Uncharacterized protein</fullName>
    </submittedName>
</protein>
<evidence type="ECO:0000313" key="2">
    <source>
        <dbReference type="Proteomes" id="UP000000954"/>
    </source>
</evidence>
<dbReference type="KEGG" id="ccu:Ccur_00630"/>
<name>C7MLJ0_CRYCD</name>
<gene>
    <name evidence="1" type="ordered locus">Ccur_00630</name>
</gene>
<dbReference type="Proteomes" id="UP000000954">
    <property type="component" value="Chromosome"/>
</dbReference>
<organism evidence="1 2">
    <name type="scientific">Cryptobacterium curtum (strain ATCC 700683 / DSM 15641 / CCUG 43107 / 12-3)</name>
    <dbReference type="NCBI Taxonomy" id="469378"/>
    <lineage>
        <taxon>Bacteria</taxon>
        <taxon>Bacillati</taxon>
        <taxon>Actinomycetota</taxon>
        <taxon>Coriobacteriia</taxon>
        <taxon>Eggerthellales</taxon>
        <taxon>Eggerthellaceae</taxon>
        <taxon>Cryptobacterium</taxon>
    </lineage>
</organism>
<sequence length="40" mass="4593">MGLLLPYFLVYGFLYEPALVKSWFLPLRKIPCAQFDATGI</sequence>
<reference evidence="1 2" key="1">
    <citation type="journal article" date="2009" name="Stand. Genomic Sci.">
        <title>Complete genome sequence of Cryptobacterium curtum type strain (12-3).</title>
        <authorList>
            <person name="Mavrommatis K."/>
            <person name="Pukall R."/>
            <person name="Rohde C."/>
            <person name="Chen F."/>
            <person name="Sims D."/>
            <person name="Brettin T."/>
            <person name="Kuske C."/>
            <person name="Detter J.C."/>
            <person name="Han C."/>
            <person name="Lapidus A."/>
            <person name="Copeland A."/>
            <person name="Glavina Del Rio T."/>
            <person name="Nolan M."/>
            <person name="Lucas S."/>
            <person name="Tice H."/>
            <person name="Cheng J.F."/>
            <person name="Bruce D."/>
            <person name="Goodwin L."/>
            <person name="Pitluck S."/>
            <person name="Ovchinnikova G."/>
            <person name="Pati A."/>
            <person name="Ivanova N."/>
            <person name="Chen A."/>
            <person name="Palaniappan K."/>
            <person name="Chain P."/>
            <person name="D'haeseleer P."/>
            <person name="Goker M."/>
            <person name="Bristow J."/>
            <person name="Eisen J.A."/>
            <person name="Markowitz V."/>
            <person name="Hugenholtz P."/>
            <person name="Rohde M."/>
            <person name="Klenk H.P."/>
            <person name="Kyrpides N.C."/>
        </authorList>
    </citation>
    <scope>NUCLEOTIDE SEQUENCE [LARGE SCALE GENOMIC DNA]</scope>
    <source>
        <strain evidence="2">ATCC 700683 / DSM 15641 / 12-3</strain>
    </source>
</reference>
<keyword evidence="2" id="KW-1185">Reference proteome</keyword>
<evidence type="ECO:0000313" key="1">
    <source>
        <dbReference type="EMBL" id="ACU93796.1"/>
    </source>
</evidence>